<gene>
    <name evidence="1" type="ORF">K5I29_04295</name>
</gene>
<protein>
    <submittedName>
        <fullName evidence="1">Uncharacterized protein</fullName>
    </submittedName>
</protein>
<evidence type="ECO:0000313" key="2">
    <source>
        <dbReference type="Proteomes" id="UP001163328"/>
    </source>
</evidence>
<organism evidence="1 2">
    <name type="scientific">Flavobacterium agricola</name>
    <dbReference type="NCBI Taxonomy" id="2870839"/>
    <lineage>
        <taxon>Bacteria</taxon>
        <taxon>Pseudomonadati</taxon>
        <taxon>Bacteroidota</taxon>
        <taxon>Flavobacteriia</taxon>
        <taxon>Flavobacteriales</taxon>
        <taxon>Flavobacteriaceae</taxon>
        <taxon>Flavobacterium</taxon>
    </lineage>
</organism>
<evidence type="ECO:0000313" key="1">
    <source>
        <dbReference type="EMBL" id="UYW02127.1"/>
    </source>
</evidence>
<sequence length="127" mass="14563">MAILRSTTPLPYDAQKSARTAIIQTVIGEMIKDSNQKTYRVDVQNFRIETDDTGFETPTPIDSKQPYFLTYEEVDAARMSYKQGAQLTSEEEDELTEQVALKIQQQHPPFFSTAEDWVIVKQDKPTE</sequence>
<accession>A0ABY6M2T0</accession>
<keyword evidence="2" id="KW-1185">Reference proteome</keyword>
<name>A0ABY6M2T0_9FLAO</name>
<dbReference type="RefSeq" id="WP_264434621.1">
    <property type="nucleotide sequence ID" value="NZ_CP081495.1"/>
</dbReference>
<proteinExistence type="predicted"/>
<dbReference type="EMBL" id="CP081495">
    <property type="protein sequence ID" value="UYW02127.1"/>
    <property type="molecule type" value="Genomic_DNA"/>
</dbReference>
<dbReference type="Proteomes" id="UP001163328">
    <property type="component" value="Chromosome"/>
</dbReference>
<reference evidence="1" key="1">
    <citation type="submission" date="2021-08" db="EMBL/GenBank/DDBJ databases">
        <title>Flavobacterium sp. strain CC-SYL302.</title>
        <authorList>
            <person name="Lin S.-Y."/>
            <person name="Lee T.-H."/>
            <person name="Young C.-C."/>
        </authorList>
    </citation>
    <scope>NUCLEOTIDE SEQUENCE</scope>
    <source>
        <strain evidence="1">CC-SYL302</strain>
    </source>
</reference>